<organism evidence="1 2">
    <name type="scientific">Sphingomonas arvum</name>
    <dbReference type="NCBI Taxonomy" id="2992113"/>
    <lineage>
        <taxon>Bacteria</taxon>
        <taxon>Pseudomonadati</taxon>
        <taxon>Pseudomonadota</taxon>
        <taxon>Alphaproteobacteria</taxon>
        <taxon>Sphingomonadales</taxon>
        <taxon>Sphingomonadaceae</taxon>
        <taxon>Sphingomonas</taxon>
    </lineage>
</organism>
<evidence type="ECO:0000313" key="1">
    <source>
        <dbReference type="EMBL" id="MCW3796690.1"/>
    </source>
</evidence>
<evidence type="ECO:0000313" key="2">
    <source>
        <dbReference type="Proteomes" id="UP001526246"/>
    </source>
</evidence>
<sequence>MVVAINGRTLDLWLDYWEAQLERCEAGQDGLGRAIGAYFEFALVHRHV</sequence>
<protein>
    <submittedName>
        <fullName evidence="1">Uncharacterized protein</fullName>
    </submittedName>
</protein>
<comment type="caution">
    <text evidence="1">The sequence shown here is derived from an EMBL/GenBank/DDBJ whole genome shotgun (WGS) entry which is preliminary data.</text>
</comment>
<dbReference type="Proteomes" id="UP001526246">
    <property type="component" value="Unassembled WGS sequence"/>
</dbReference>
<reference evidence="1 2" key="1">
    <citation type="submission" date="2022-10" db="EMBL/GenBank/DDBJ databases">
        <title>Sphingomonas sp.</title>
        <authorList>
            <person name="Jin C."/>
        </authorList>
    </citation>
    <scope>NUCLEOTIDE SEQUENCE [LARGE SCALE GENOMIC DNA]</scope>
    <source>
        <strain evidence="1 2">BN140010</strain>
    </source>
</reference>
<keyword evidence="2" id="KW-1185">Reference proteome</keyword>
<dbReference type="EMBL" id="JAPDOB010000001">
    <property type="protein sequence ID" value="MCW3796690.1"/>
    <property type="molecule type" value="Genomic_DNA"/>
</dbReference>
<proteinExistence type="predicted"/>
<dbReference type="RefSeq" id="WP_264880581.1">
    <property type="nucleotide sequence ID" value="NZ_JAPDOB010000001.1"/>
</dbReference>
<name>A0ABT3JD43_9SPHN</name>
<gene>
    <name evidence="1" type="ORF">OMW55_02565</name>
</gene>
<accession>A0ABT3JD43</accession>